<reference evidence="2 3" key="2">
    <citation type="journal article" date="2015" name="Eukaryot. Cell">
        <title>Asexual propagation of a virulent clone complex in a human and feline outbreak of sporotrichosis.</title>
        <authorList>
            <person name="Teixeira Mde M."/>
            <person name="Rodrigues A.M."/>
            <person name="Tsui C.K."/>
            <person name="de Almeida L.G."/>
            <person name="Van Diepeningen A.D."/>
            <person name="van den Ende B.G."/>
            <person name="Fernandes G.F."/>
            <person name="Kano R."/>
            <person name="Hamelin R.C."/>
            <person name="Lopes-Bezerra L.M."/>
            <person name="Vasconcelos A.T."/>
            <person name="de Hoog S."/>
            <person name="de Camargo Z.P."/>
            <person name="Felipe M.S."/>
        </authorList>
    </citation>
    <scope>NUCLEOTIDE SEQUENCE [LARGE SCALE GENOMIC DNA]</scope>
    <source>
        <strain evidence="2 3">1099-18</strain>
    </source>
</reference>
<dbReference type="Proteomes" id="UP000033710">
    <property type="component" value="Unassembled WGS sequence"/>
</dbReference>
<protein>
    <submittedName>
        <fullName evidence="2">Uncharacterized protein</fullName>
    </submittedName>
</protein>
<evidence type="ECO:0000313" key="3">
    <source>
        <dbReference type="Proteomes" id="UP000033710"/>
    </source>
</evidence>
<feature type="region of interest" description="Disordered" evidence="1">
    <location>
        <begin position="1"/>
        <end position="43"/>
    </location>
</feature>
<sequence>MDGTADEDGQGEQDDQDDTPALLTAPPVPVTSGIPDGFDAPEVHTPRKVRRNRIVVDGLDYRGLSFLAFDATNAVLIDKFKARKDPTLGMNQTVKIRYTGSGGALRFMYEHTQQEALTIPRGPSSLLRTVQI</sequence>
<feature type="compositionally biased region" description="Acidic residues" evidence="1">
    <location>
        <begin position="1"/>
        <end position="18"/>
    </location>
</feature>
<dbReference type="KEGG" id="ssck:SPSK_06734"/>
<gene>
    <name evidence="2" type="ORF">SPSK_06734</name>
</gene>
<reference evidence="2 3" key="1">
    <citation type="journal article" date="2014" name="BMC Genomics">
        <title>Comparative genomics of the major fungal agents of human and animal Sporotrichosis: Sporothrix schenckii and Sporothrix brasiliensis.</title>
        <authorList>
            <person name="Teixeira M.M."/>
            <person name="de Almeida L.G."/>
            <person name="Kubitschek-Barreira P."/>
            <person name="Alves F.L."/>
            <person name="Kioshima E.S."/>
            <person name="Abadio A.K."/>
            <person name="Fernandes L."/>
            <person name="Derengowski L.S."/>
            <person name="Ferreira K.S."/>
            <person name="Souza R.C."/>
            <person name="Ruiz J.C."/>
            <person name="de Andrade N.C."/>
            <person name="Paes H.C."/>
            <person name="Nicola A.M."/>
            <person name="Albuquerque P."/>
            <person name="Gerber A.L."/>
            <person name="Martins V.P."/>
            <person name="Peconick L.D."/>
            <person name="Neto A.V."/>
            <person name="Chaucanez C.B."/>
            <person name="Silva P.A."/>
            <person name="Cunha O.L."/>
            <person name="de Oliveira F.F."/>
            <person name="dos Santos T.C."/>
            <person name="Barros A.L."/>
            <person name="Soares M.A."/>
            <person name="de Oliveira L.M."/>
            <person name="Marini M.M."/>
            <person name="Villalobos-Duno H."/>
            <person name="Cunha M.M."/>
            <person name="de Hoog S."/>
            <person name="da Silveira J.F."/>
            <person name="Henrissat B."/>
            <person name="Nino-Vega G.A."/>
            <person name="Cisalpino P.S."/>
            <person name="Mora-Montes H.M."/>
            <person name="Almeida S.R."/>
            <person name="Stajich J.E."/>
            <person name="Lopes-Bezerra L.M."/>
            <person name="Vasconcelos A.T."/>
            <person name="Felipe M.S."/>
        </authorList>
    </citation>
    <scope>NUCLEOTIDE SEQUENCE [LARGE SCALE GENOMIC DNA]</scope>
    <source>
        <strain evidence="2 3">1099-18</strain>
    </source>
</reference>
<dbReference type="EMBL" id="AXCR01000001">
    <property type="protein sequence ID" value="KJR89280.1"/>
    <property type="molecule type" value="Genomic_DNA"/>
</dbReference>
<dbReference type="GeneID" id="27668709"/>
<dbReference type="VEuPathDB" id="FungiDB:SPSK_06734"/>
<comment type="caution">
    <text evidence="2">The sequence shown here is derived from an EMBL/GenBank/DDBJ whole genome shotgun (WGS) entry which is preliminary data.</text>
</comment>
<proteinExistence type="predicted"/>
<dbReference type="AlphaFoldDB" id="A0A0F2MKB3"/>
<organism evidence="2 3">
    <name type="scientific">Sporothrix schenckii 1099-18</name>
    <dbReference type="NCBI Taxonomy" id="1397361"/>
    <lineage>
        <taxon>Eukaryota</taxon>
        <taxon>Fungi</taxon>
        <taxon>Dikarya</taxon>
        <taxon>Ascomycota</taxon>
        <taxon>Pezizomycotina</taxon>
        <taxon>Sordariomycetes</taxon>
        <taxon>Sordariomycetidae</taxon>
        <taxon>Ophiostomatales</taxon>
        <taxon>Ophiostomataceae</taxon>
        <taxon>Sporothrix</taxon>
    </lineage>
</organism>
<evidence type="ECO:0000313" key="2">
    <source>
        <dbReference type="EMBL" id="KJR89280.1"/>
    </source>
</evidence>
<name>A0A0F2MKB3_SPOSC</name>
<evidence type="ECO:0000256" key="1">
    <source>
        <dbReference type="SAM" id="MobiDB-lite"/>
    </source>
</evidence>
<dbReference type="RefSeq" id="XP_016591956.1">
    <property type="nucleotide sequence ID" value="XM_016733432.1"/>
</dbReference>
<accession>A0A0F2MKB3</accession>